<gene>
    <name evidence="1" type="ORF">M472_15465</name>
</gene>
<dbReference type="AlphaFoldDB" id="U2HEI0"/>
<proteinExistence type="predicted"/>
<sequence length="212" mass="24099">MKVFLILITIFLSLNSYCQTDLNEGMTYDKNTKLFYKISNDSENLYINIYKDEYALKVMMQGGMLFFINTEGKKDTTSVPMIQYPIYKKPRNLEVLRVAKLENIPEVEMSVVNEYGILAESKFDLKENLEDFHINKAVFSSSLCIPLSSLGLESRGTIAIMIFLKGWRNVAIPAGGRSPILNSLSMNSSPSTDALSLEADTWSETWINYELK</sequence>
<dbReference type="EMBL" id="ATDL01000009">
    <property type="protein sequence ID" value="ERJ60161.1"/>
    <property type="molecule type" value="Genomic_DNA"/>
</dbReference>
<dbReference type="OrthoDB" id="1523672at2"/>
<keyword evidence="2" id="KW-1185">Reference proteome</keyword>
<evidence type="ECO:0000313" key="1">
    <source>
        <dbReference type="EMBL" id="ERJ60161.1"/>
    </source>
</evidence>
<evidence type="ECO:0000313" key="2">
    <source>
        <dbReference type="Proteomes" id="UP000016584"/>
    </source>
</evidence>
<dbReference type="RefSeq" id="WP_021069539.1">
    <property type="nucleotide sequence ID" value="NZ_ATDL01000009.1"/>
</dbReference>
<reference evidence="1 2" key="1">
    <citation type="journal article" date="2013" name="Genome Announc.">
        <title>The Draft Genome Sequence of Sphingomonas paucimobilis Strain HER1398 (Proteobacteria), Host to the Giant PAU Phage, Indicates That It Is a Member of the Genus Sphingobacterium (Bacteroidetes).</title>
        <authorList>
            <person name="White R.A.III."/>
            <person name="Suttle C.A."/>
        </authorList>
    </citation>
    <scope>NUCLEOTIDE SEQUENCE [LARGE SCALE GENOMIC DNA]</scope>
    <source>
        <strain evidence="1 2">HER1398</strain>
    </source>
</reference>
<dbReference type="STRING" id="1346330.M472_15465"/>
<protein>
    <submittedName>
        <fullName evidence="1">Uncharacterized protein</fullName>
    </submittedName>
</protein>
<organism evidence="1 2">
    <name type="scientific">Sphingobacterium paucimobilis HER1398</name>
    <dbReference type="NCBI Taxonomy" id="1346330"/>
    <lineage>
        <taxon>Bacteria</taxon>
        <taxon>Pseudomonadati</taxon>
        <taxon>Bacteroidota</taxon>
        <taxon>Sphingobacteriia</taxon>
        <taxon>Sphingobacteriales</taxon>
        <taxon>Sphingobacteriaceae</taxon>
        <taxon>Sphingobacterium</taxon>
    </lineage>
</organism>
<dbReference type="Proteomes" id="UP000016584">
    <property type="component" value="Unassembled WGS sequence"/>
</dbReference>
<name>U2HEI0_9SPHI</name>
<dbReference type="PATRIC" id="fig|1346330.5.peg.1359"/>
<accession>U2HEI0</accession>
<comment type="caution">
    <text evidence="1">The sequence shown here is derived from an EMBL/GenBank/DDBJ whole genome shotgun (WGS) entry which is preliminary data.</text>
</comment>